<gene>
    <name evidence="1" type="ORF">QWI33_25255</name>
</gene>
<dbReference type="InterPro" id="IPR035948">
    <property type="entry name" value="YwqG-like_sf"/>
</dbReference>
<dbReference type="Proteomes" id="UP001171902">
    <property type="component" value="Unassembled WGS sequence"/>
</dbReference>
<accession>A0ABT7YWN8</accession>
<dbReference type="EMBL" id="JAUEMJ010000011">
    <property type="protein sequence ID" value="MDN3243054.1"/>
    <property type="molecule type" value="Genomic_DNA"/>
</dbReference>
<sequence length="183" mass="19069">MLLTYGGDTASDAAVLRTGGVPLTPDGFDWPLCSECDGAIQFLAHLPVEDGSVAVFFCQNDPGMCDDWDATSGGNRAFLFTGDLAPAAVPAEGETLLGAATALRPVARDASAEESALGRLGGEPEWLQNDETPSCPRCAAPMAFTASLEEGRDHATAANFGGAGRAYVFTCRPCTEAAFLWQC</sequence>
<reference evidence="1" key="1">
    <citation type="submission" date="2023-06" db="EMBL/GenBank/DDBJ databases">
        <title>Gycomyces niveus sp.nov., a novel actinomycete isolated from soil in Shouguang.</title>
        <authorList>
            <person name="Yang X."/>
            <person name="Zhao J."/>
        </authorList>
    </citation>
    <scope>NUCLEOTIDE SEQUENCE</scope>
    <source>
        <strain evidence="1">NEAU C2</strain>
    </source>
</reference>
<evidence type="ECO:0008006" key="3">
    <source>
        <dbReference type="Google" id="ProtNLM"/>
    </source>
</evidence>
<comment type="caution">
    <text evidence="1">The sequence shown here is derived from an EMBL/GenBank/DDBJ whole genome shotgun (WGS) entry which is preliminary data.</text>
</comment>
<dbReference type="RefSeq" id="WP_289959613.1">
    <property type="nucleotide sequence ID" value="NZ_JAUEMJ010000011.1"/>
</dbReference>
<keyword evidence="2" id="KW-1185">Reference proteome</keyword>
<protein>
    <recommendedName>
        <fullName evidence="3">DUF1963 domain-containing protein</fullName>
    </recommendedName>
</protein>
<proteinExistence type="predicted"/>
<organism evidence="1 2">
    <name type="scientific">Glycomyces tritici</name>
    <dbReference type="NCBI Taxonomy" id="2665176"/>
    <lineage>
        <taxon>Bacteria</taxon>
        <taxon>Bacillati</taxon>
        <taxon>Actinomycetota</taxon>
        <taxon>Actinomycetes</taxon>
        <taxon>Glycomycetales</taxon>
        <taxon>Glycomycetaceae</taxon>
        <taxon>Glycomyces</taxon>
    </lineage>
</organism>
<dbReference type="SUPFAM" id="SSF103032">
    <property type="entry name" value="Hypothetical protein YwqG"/>
    <property type="match status" value="1"/>
</dbReference>
<evidence type="ECO:0000313" key="2">
    <source>
        <dbReference type="Proteomes" id="UP001171902"/>
    </source>
</evidence>
<evidence type="ECO:0000313" key="1">
    <source>
        <dbReference type="EMBL" id="MDN3243054.1"/>
    </source>
</evidence>
<name>A0ABT7YWN8_9ACTN</name>